<feature type="coiled-coil region" evidence="3">
    <location>
        <begin position="158"/>
        <end position="185"/>
    </location>
</feature>
<dbReference type="GO" id="GO:0007155">
    <property type="term" value="P:cell adhesion"/>
    <property type="evidence" value="ECO:0007669"/>
    <property type="project" value="InterPro"/>
</dbReference>
<reference evidence="5" key="1">
    <citation type="journal article" date="2020" name="mSystems">
        <title>Genome- and Community-Level Interaction Insights into Carbon Utilization and Element Cycling Functions of Hydrothermarchaeota in Hydrothermal Sediment.</title>
        <authorList>
            <person name="Zhou Z."/>
            <person name="Liu Y."/>
            <person name="Xu W."/>
            <person name="Pan J."/>
            <person name="Luo Z.H."/>
            <person name="Li M."/>
        </authorList>
    </citation>
    <scope>NUCLEOTIDE SEQUENCE [LARGE SCALE GENOMIC DNA]</scope>
    <source>
        <strain evidence="5">HyVt-185</strain>
    </source>
</reference>
<dbReference type="SUPFAM" id="SSF53807">
    <property type="entry name" value="Helical backbone' metal receptor"/>
    <property type="match status" value="1"/>
</dbReference>
<feature type="transmembrane region" description="Helical" evidence="4">
    <location>
        <begin position="308"/>
        <end position="325"/>
    </location>
</feature>
<dbReference type="Proteomes" id="UP000885863">
    <property type="component" value="Unassembled WGS sequence"/>
</dbReference>
<name>A0A7C1B2N9_9EURY</name>
<dbReference type="EMBL" id="DQZR01000225">
    <property type="protein sequence ID" value="HDM36640.1"/>
    <property type="molecule type" value="Genomic_DNA"/>
</dbReference>
<evidence type="ECO:0000256" key="3">
    <source>
        <dbReference type="SAM" id="Coils"/>
    </source>
</evidence>
<dbReference type="InterPro" id="IPR050492">
    <property type="entry name" value="Bact_metal-bind_prot9"/>
</dbReference>
<dbReference type="AlphaFoldDB" id="A0A7C1B2N9"/>
<organism evidence="5">
    <name type="scientific">Candidatus Syntropharchaeum butanivorans</name>
    <dbReference type="NCBI Taxonomy" id="1839936"/>
    <lineage>
        <taxon>Archaea</taxon>
        <taxon>Methanobacteriati</taxon>
        <taxon>Methanobacteriota</taxon>
        <taxon>Stenosarchaea group</taxon>
        <taxon>Methanomicrobia</taxon>
        <taxon>Methanosarcinales</taxon>
        <taxon>ANME-2 cluster</taxon>
        <taxon>Candidatus Syntropharchaeum</taxon>
    </lineage>
</organism>
<evidence type="ECO:0000313" key="5">
    <source>
        <dbReference type="EMBL" id="HDM36640.1"/>
    </source>
</evidence>
<dbReference type="Pfam" id="PF01297">
    <property type="entry name" value="ZnuA"/>
    <property type="match status" value="1"/>
</dbReference>
<evidence type="ECO:0000256" key="2">
    <source>
        <dbReference type="ARBA" id="ARBA00022729"/>
    </source>
</evidence>
<proteinExistence type="predicted"/>
<dbReference type="InterPro" id="IPR006127">
    <property type="entry name" value="ZnuA-like"/>
</dbReference>
<evidence type="ECO:0000256" key="4">
    <source>
        <dbReference type="SAM" id="Phobius"/>
    </source>
</evidence>
<keyword evidence="1" id="KW-0813">Transport</keyword>
<keyword evidence="3" id="KW-0175">Coiled coil</keyword>
<protein>
    <submittedName>
        <fullName evidence="5">Zinc ABC transporter substrate-binding protein</fullName>
    </submittedName>
</protein>
<dbReference type="GO" id="GO:0046872">
    <property type="term" value="F:metal ion binding"/>
    <property type="evidence" value="ECO:0007669"/>
    <property type="project" value="InterPro"/>
</dbReference>
<dbReference type="PRINTS" id="PR00690">
    <property type="entry name" value="ADHESNFAMILY"/>
</dbReference>
<keyword evidence="4" id="KW-0812">Transmembrane</keyword>
<keyword evidence="4" id="KW-0472">Membrane</keyword>
<dbReference type="InterPro" id="IPR006128">
    <property type="entry name" value="Lipoprotein_PsaA-like"/>
</dbReference>
<evidence type="ECO:0000256" key="1">
    <source>
        <dbReference type="ARBA" id="ARBA00022448"/>
    </source>
</evidence>
<accession>A0A7C1B2N9</accession>
<dbReference type="PRINTS" id="PR00691">
    <property type="entry name" value="ADHESINB"/>
</dbReference>
<comment type="caution">
    <text evidence="5">The sequence shown here is derived from an EMBL/GenBank/DDBJ whole genome shotgun (WGS) entry which is preliminary data.</text>
</comment>
<dbReference type="GO" id="GO:0030001">
    <property type="term" value="P:metal ion transport"/>
    <property type="evidence" value="ECO:0007669"/>
    <property type="project" value="InterPro"/>
</dbReference>
<keyword evidence="4" id="KW-1133">Transmembrane helix</keyword>
<sequence length="328" mass="35836">MASRKNLIGVLLIIFLLIQPGMADAGGDEGKLRVVTTITILEDIVKEVGGDRVEVTSIVKGLENPHTYAPSPSDVLALSRADMLVKMGVTGLEPWVNSLLVSAENEGLLVVNATKGIRMRYDDTIGCENPHVWMDPENMKRMVETIKGGLIAADPANRAYYEVNAERYLEELDELEAEIVSKTAAYRGTKVVEVHPAFMYLLDRIGFERVGTIERREGGGVSAQHVALIEDTIKKEDVKLIIDMPQLSSPIVDQIAADTGVAVVELTPLLGPFGTDSYIEMIRYDIDMIVGTLEENDGSGEETPKQPGSGIIAVLIGIFIAWYLVGRR</sequence>
<dbReference type="PANTHER" id="PTHR42953">
    <property type="entry name" value="HIGH-AFFINITY ZINC UPTAKE SYSTEM PROTEIN ZNUA-RELATED"/>
    <property type="match status" value="1"/>
</dbReference>
<keyword evidence="2" id="KW-0732">Signal</keyword>
<gene>
    <name evidence="5" type="ORF">ENG09_05275</name>
</gene>
<dbReference type="InterPro" id="IPR006129">
    <property type="entry name" value="AdhesinB"/>
</dbReference>
<dbReference type="Gene3D" id="3.40.50.1980">
    <property type="entry name" value="Nitrogenase molybdenum iron protein domain"/>
    <property type="match status" value="2"/>
</dbReference>